<dbReference type="EMBL" id="GECZ01028681">
    <property type="protein sequence ID" value="JAS41088.1"/>
    <property type="molecule type" value="Transcribed_RNA"/>
</dbReference>
<evidence type="ECO:0000313" key="3">
    <source>
        <dbReference type="EMBL" id="JAS41088.1"/>
    </source>
</evidence>
<gene>
    <name evidence="3" type="ORF">g.17441</name>
</gene>
<evidence type="ECO:0000256" key="2">
    <source>
        <dbReference type="SAM" id="Phobius"/>
    </source>
</evidence>
<name>A0A1B6ET40_9HEMI</name>
<organism evidence="3">
    <name type="scientific">Cuerna arida</name>
    <dbReference type="NCBI Taxonomy" id="1464854"/>
    <lineage>
        <taxon>Eukaryota</taxon>
        <taxon>Metazoa</taxon>
        <taxon>Ecdysozoa</taxon>
        <taxon>Arthropoda</taxon>
        <taxon>Hexapoda</taxon>
        <taxon>Insecta</taxon>
        <taxon>Pterygota</taxon>
        <taxon>Neoptera</taxon>
        <taxon>Paraneoptera</taxon>
        <taxon>Hemiptera</taxon>
        <taxon>Auchenorrhyncha</taxon>
        <taxon>Membracoidea</taxon>
        <taxon>Cicadellidae</taxon>
        <taxon>Cicadellinae</taxon>
        <taxon>Proconiini</taxon>
        <taxon>Cuerna</taxon>
    </lineage>
</organism>
<evidence type="ECO:0000256" key="1">
    <source>
        <dbReference type="SAM" id="MobiDB-lite"/>
    </source>
</evidence>
<keyword evidence="2" id="KW-0812">Transmembrane</keyword>
<proteinExistence type="predicted"/>
<accession>A0A1B6ET40</accession>
<feature type="region of interest" description="Disordered" evidence="1">
    <location>
        <begin position="123"/>
        <end position="143"/>
    </location>
</feature>
<feature type="compositionally biased region" description="Basic and acidic residues" evidence="1">
    <location>
        <begin position="133"/>
        <end position="143"/>
    </location>
</feature>
<protein>
    <submittedName>
        <fullName evidence="3">Uncharacterized protein</fullName>
    </submittedName>
</protein>
<reference evidence="3" key="1">
    <citation type="submission" date="2015-11" db="EMBL/GenBank/DDBJ databases">
        <title>De novo transcriptome assembly of four potential Pierce s Disease insect vectors from Arizona vineyards.</title>
        <authorList>
            <person name="Tassone E.E."/>
        </authorList>
    </citation>
    <scope>NUCLEOTIDE SEQUENCE</scope>
</reference>
<feature type="transmembrane region" description="Helical" evidence="2">
    <location>
        <begin position="12"/>
        <end position="30"/>
    </location>
</feature>
<dbReference type="AlphaFoldDB" id="A0A1B6ET40"/>
<keyword evidence="2" id="KW-1133">Transmembrane helix</keyword>
<sequence>MILTIDLEKTLTQFIIIVFSLAFICVTCWVKVKIEGRFRENARKLKNTKTKVANVKSQEIHLFKKALLVASNRHQRSIIAASFLQTYEEELEKLLTDNNKHAQHPTFFQDLQPLNSHNLLPKGDIPVSVPSRNRVENSEKKLESKGELKPVQLKLLQTRTCKACTGEEQISFDRNKKTRKQWNTTSMNIEIDKSLEPHKSPHCKGCSPIVSTTNAAYCNVCAKKKERATYVNKDLSMVGKQLNTRMFPTNSLVKTSSSESICLKGINVSLQTPPYNINKSKPWSKNKHSLEQENQNKKLQTRKKTRYNCLKSNFEPEDKKCNVEEVSPANTSLKNNKIVYNKNCEYKIVLKELFRKSENKGSAKMVIKNKRTNTVHIEEEFSEVIKTLVLKANCMYLFHDKNSQNSKSYVFKVPIKMNKKNIILKFVICLSVKHKKKSAQSILTRRSRNLQSCITQMKHKTKAITRNITNTIPVEHNSCTTQLKSHSLYTNSSICSTNLLKNRTINESDGYTPLAHGDNQMSSMDSAFNYMNQLHLGYKRAPIYFSEQEIQNIIDKVTLKEHTGLGKHFMDCSETNYDYHSELVNCLTYCGPRLETIQEESGSELSDGVKEHCSNDIQEVGSLEYTNTETKLLIDVLNKNAAEIPDNTKKVLSDTSLEKNFPKIITTICSEKTEKVYPLNSGKDTLDSEKGAKLDSEKELILDSEKRLILTSRKTFKFDSEIEFTLDSATGLTLDSKKELTSDSEKGSIFDSVTETTLNSGKKFNLDSEKDFTLNFGKELALNSEKELTLKSEKKFIHGSEKPEEKQEILNYNFDLTSFDKKICINTSSYFPDDEINNCMTTMLMSLSKDLVIKEKEWTEELTVQGQNSEHTVVYNTDGFSDSDSCECNETNFLTFTEEIILTSTEIVDGVPNEDMLVDNYSENSEIQLDFQSPSNSTALTESSSFGSDNVENYIWCDTLAQFRCIDNECIERSVWL</sequence>
<feature type="non-terminal residue" evidence="3">
    <location>
        <position position="977"/>
    </location>
</feature>
<keyword evidence="2" id="KW-0472">Membrane</keyword>